<sequence length="193" mass="22582">MNLQKTEEEKKSVEEKLNECQLNNTNLVKLKDESFKEYQSNQQIILESCQNDLESQRNESSYKNVTIKELKEVSEFNCNLWTQCQNNSEEVETELDSYKTKYANINNLVDTCNEELESQRIETTYKNATINELNNALDEYKKNNADLNNRLSTIKQCAEQCNGNNFFKKTWCKAKCKWYVSSSYNIDVILSSV</sequence>
<dbReference type="Proteomes" id="UP000515160">
    <property type="component" value="Chromosome 2L"/>
</dbReference>
<gene>
    <name evidence="3 4" type="primary">LOC117565573</name>
</gene>
<reference evidence="3 4" key="1">
    <citation type="submission" date="2025-04" db="UniProtKB">
        <authorList>
            <consortium name="RefSeq"/>
        </authorList>
    </citation>
    <scope>IDENTIFICATION</scope>
    <source>
        <strain evidence="3 4">15112-1751.03</strain>
        <tissue evidence="3 4">Whole Adult</tissue>
    </source>
</reference>
<dbReference type="RefSeq" id="XP_051858215.1">
    <property type="nucleotide sequence ID" value="XM_052002255.1"/>
</dbReference>
<evidence type="ECO:0000313" key="3">
    <source>
        <dbReference type="RefSeq" id="XP_034100641.1"/>
    </source>
</evidence>
<keyword evidence="2" id="KW-1185">Reference proteome</keyword>
<dbReference type="GeneID" id="117565573"/>
<evidence type="ECO:0000256" key="1">
    <source>
        <dbReference type="SAM" id="Coils"/>
    </source>
</evidence>
<evidence type="ECO:0000313" key="2">
    <source>
        <dbReference type="Proteomes" id="UP000515160"/>
    </source>
</evidence>
<protein>
    <submittedName>
        <fullName evidence="3 4">Uncharacterized protein LOC117565573 isoform X1</fullName>
    </submittedName>
</protein>
<proteinExistence type="predicted"/>
<feature type="coiled-coil region" evidence="1">
    <location>
        <begin position="88"/>
        <end position="157"/>
    </location>
</feature>
<evidence type="ECO:0000313" key="4">
    <source>
        <dbReference type="RefSeq" id="XP_051858215.1"/>
    </source>
</evidence>
<organism evidence="2 3">
    <name type="scientific">Drosophila albomicans</name>
    <name type="common">Fruit fly</name>
    <dbReference type="NCBI Taxonomy" id="7291"/>
    <lineage>
        <taxon>Eukaryota</taxon>
        <taxon>Metazoa</taxon>
        <taxon>Ecdysozoa</taxon>
        <taxon>Arthropoda</taxon>
        <taxon>Hexapoda</taxon>
        <taxon>Insecta</taxon>
        <taxon>Pterygota</taxon>
        <taxon>Neoptera</taxon>
        <taxon>Endopterygota</taxon>
        <taxon>Diptera</taxon>
        <taxon>Brachycera</taxon>
        <taxon>Muscomorpha</taxon>
        <taxon>Ephydroidea</taxon>
        <taxon>Drosophilidae</taxon>
        <taxon>Drosophila</taxon>
    </lineage>
</organism>
<keyword evidence="1" id="KW-0175">Coiled coil</keyword>
<name>A0A6P8WAB1_DROAB</name>
<accession>A0A6P8WAB1</accession>
<dbReference type="AlphaFoldDB" id="A0A6P8WAB1"/>
<dbReference type="RefSeq" id="XP_034100641.1">
    <property type="nucleotide sequence ID" value="XM_034244750.2"/>
</dbReference>